<reference evidence="11 12" key="1">
    <citation type="journal article" date="2018" name="BMC Genomics">
        <title>Genomic evidence for intraspecific hybridization in a clonal and extremely halotolerant yeast.</title>
        <authorList>
            <person name="Gostincar C."/>
            <person name="Stajich J.E."/>
            <person name="Zupancic J."/>
            <person name="Zalar P."/>
            <person name="Gunde-Cimerman N."/>
        </authorList>
    </citation>
    <scope>NUCLEOTIDE SEQUENCE [LARGE SCALE GENOMIC DNA]</scope>
    <source>
        <strain evidence="10 12">EXF-171</strain>
        <strain evidence="9 11">EXF-2682</strain>
    </source>
</reference>
<keyword evidence="3 7" id="KW-1133">Transmembrane helix</keyword>
<dbReference type="InterPro" id="IPR052337">
    <property type="entry name" value="SAT4-like"/>
</dbReference>
<evidence type="ECO:0000256" key="4">
    <source>
        <dbReference type="ARBA" id="ARBA00023136"/>
    </source>
</evidence>
<comment type="caution">
    <text evidence="9">The sequence shown here is derived from an EMBL/GenBank/DDBJ whole genome shotgun (WGS) entry which is preliminary data.</text>
</comment>
<feature type="transmembrane region" description="Helical" evidence="7">
    <location>
        <begin position="168"/>
        <end position="188"/>
    </location>
</feature>
<feature type="transmembrane region" description="Helical" evidence="7">
    <location>
        <begin position="129"/>
        <end position="148"/>
    </location>
</feature>
<evidence type="ECO:0000313" key="11">
    <source>
        <dbReference type="Proteomes" id="UP000269276"/>
    </source>
</evidence>
<evidence type="ECO:0000259" key="8">
    <source>
        <dbReference type="Pfam" id="PF20684"/>
    </source>
</evidence>
<feature type="compositionally biased region" description="Polar residues" evidence="6">
    <location>
        <begin position="225"/>
        <end position="239"/>
    </location>
</feature>
<dbReference type="PANTHER" id="PTHR33048">
    <property type="entry name" value="PTH11-LIKE INTEGRAL MEMBRANE PROTEIN (AFU_ORTHOLOGUE AFUA_5G11245)"/>
    <property type="match status" value="1"/>
</dbReference>
<protein>
    <recommendedName>
        <fullName evidence="8">Rhodopsin domain-containing protein</fullName>
    </recommendedName>
</protein>
<gene>
    <name evidence="10" type="ORF">D0862_14111</name>
    <name evidence="9" type="ORF">D0863_11860</name>
</gene>
<dbReference type="OrthoDB" id="5022096at2759"/>
<evidence type="ECO:0000313" key="12">
    <source>
        <dbReference type="Proteomes" id="UP000281468"/>
    </source>
</evidence>
<evidence type="ECO:0000256" key="2">
    <source>
        <dbReference type="ARBA" id="ARBA00022692"/>
    </source>
</evidence>
<dbReference type="Proteomes" id="UP000269276">
    <property type="component" value="Unassembled WGS sequence"/>
</dbReference>
<dbReference type="AlphaFoldDB" id="A0A3M7D5Q5"/>
<dbReference type="VEuPathDB" id="FungiDB:BTJ68_06235"/>
<evidence type="ECO:0000256" key="5">
    <source>
        <dbReference type="ARBA" id="ARBA00038359"/>
    </source>
</evidence>
<feature type="transmembrane region" description="Helical" evidence="7">
    <location>
        <begin position="7"/>
        <end position="31"/>
    </location>
</feature>
<feature type="region of interest" description="Disordered" evidence="6">
    <location>
        <begin position="201"/>
        <end position="250"/>
    </location>
</feature>
<feature type="compositionally biased region" description="Polar residues" evidence="6">
    <location>
        <begin position="201"/>
        <end position="216"/>
    </location>
</feature>
<comment type="similarity">
    <text evidence="5">Belongs to the SAT4 family.</text>
</comment>
<feature type="transmembrane region" description="Helical" evidence="7">
    <location>
        <begin position="51"/>
        <end position="73"/>
    </location>
</feature>
<keyword evidence="4 7" id="KW-0472">Membrane</keyword>
<evidence type="ECO:0000256" key="1">
    <source>
        <dbReference type="ARBA" id="ARBA00004141"/>
    </source>
</evidence>
<evidence type="ECO:0000256" key="3">
    <source>
        <dbReference type="ARBA" id="ARBA00022989"/>
    </source>
</evidence>
<dbReference type="EMBL" id="QWIP01000580">
    <property type="protein sequence ID" value="RMY59665.1"/>
    <property type="molecule type" value="Genomic_DNA"/>
</dbReference>
<dbReference type="GO" id="GO:0016020">
    <property type="term" value="C:membrane"/>
    <property type="evidence" value="ECO:0007669"/>
    <property type="project" value="UniProtKB-SubCell"/>
</dbReference>
<evidence type="ECO:0000313" key="9">
    <source>
        <dbReference type="EMBL" id="RMY59665.1"/>
    </source>
</evidence>
<feature type="domain" description="Rhodopsin" evidence="8">
    <location>
        <begin position="96"/>
        <end position="193"/>
    </location>
</feature>
<evidence type="ECO:0000313" key="10">
    <source>
        <dbReference type="EMBL" id="RMY74458.1"/>
    </source>
</evidence>
<comment type="subcellular location">
    <subcellularLocation>
        <location evidence="1">Membrane</location>
        <topology evidence="1">Multi-pass membrane protein</topology>
    </subcellularLocation>
</comment>
<organism evidence="9 11">
    <name type="scientific">Hortaea werneckii</name>
    <name type="common">Black yeast</name>
    <name type="synonym">Cladosporium werneckii</name>
    <dbReference type="NCBI Taxonomy" id="91943"/>
    <lineage>
        <taxon>Eukaryota</taxon>
        <taxon>Fungi</taxon>
        <taxon>Dikarya</taxon>
        <taxon>Ascomycota</taxon>
        <taxon>Pezizomycotina</taxon>
        <taxon>Dothideomycetes</taxon>
        <taxon>Dothideomycetidae</taxon>
        <taxon>Mycosphaerellales</taxon>
        <taxon>Teratosphaeriaceae</taxon>
        <taxon>Hortaea</taxon>
    </lineage>
</organism>
<dbReference type="InterPro" id="IPR049326">
    <property type="entry name" value="Rhodopsin_dom_fungi"/>
</dbReference>
<proteinExistence type="inferred from homology"/>
<keyword evidence="2 7" id="KW-0812">Transmembrane</keyword>
<dbReference type="Pfam" id="PF20684">
    <property type="entry name" value="Fung_rhodopsin"/>
    <property type="match status" value="1"/>
</dbReference>
<sequence>MGGWDDICIAAAMTVMLVELAIIIPSVSLGAGRHVQYLDPKDNIQGLHLNFVTQPLCLIALCLTKLSVGLFLIRLTPSKRHVRIIWGVMILTVLSWLGNFRVSALTDLIFALLPIPIVRRLQMNRRTKVAIIAILSLGIFVTVCAIIKMNYLGSYGEHGDFLFDSSEITIWTTVEICTAIVAACAPCLRPLFRELLHMSTTSPSKIDSAPSNNYGSESGEPVMSCTDSSGRFGQPNQISGGEREDSLSSDAEARIMSQHENGTISKSVLIFVQ</sequence>
<dbReference type="EMBL" id="QWIQ01000877">
    <property type="protein sequence ID" value="RMY74458.1"/>
    <property type="molecule type" value="Genomic_DNA"/>
</dbReference>
<dbReference type="Proteomes" id="UP000281468">
    <property type="component" value="Unassembled WGS sequence"/>
</dbReference>
<evidence type="ECO:0000256" key="7">
    <source>
        <dbReference type="SAM" id="Phobius"/>
    </source>
</evidence>
<accession>A0A3M7D5Q5</accession>
<name>A0A3M7D5Q5_HORWE</name>
<evidence type="ECO:0000256" key="6">
    <source>
        <dbReference type="SAM" id="MobiDB-lite"/>
    </source>
</evidence>
<dbReference type="PANTHER" id="PTHR33048:SF47">
    <property type="entry name" value="INTEGRAL MEMBRANE PROTEIN-RELATED"/>
    <property type="match status" value="1"/>
</dbReference>